<dbReference type="EMBL" id="KZ084185">
    <property type="protein sequence ID" value="OSC96384.1"/>
    <property type="molecule type" value="Genomic_DNA"/>
</dbReference>
<name>A0A1Y2I5H8_TRAC3</name>
<organism evidence="1 2">
    <name type="scientific">Trametes coccinea (strain BRFM310)</name>
    <name type="common">Pycnoporus coccineus</name>
    <dbReference type="NCBI Taxonomy" id="1353009"/>
    <lineage>
        <taxon>Eukaryota</taxon>
        <taxon>Fungi</taxon>
        <taxon>Dikarya</taxon>
        <taxon>Basidiomycota</taxon>
        <taxon>Agaricomycotina</taxon>
        <taxon>Agaricomycetes</taxon>
        <taxon>Polyporales</taxon>
        <taxon>Polyporaceae</taxon>
        <taxon>Trametes</taxon>
    </lineage>
</organism>
<evidence type="ECO:0000313" key="1">
    <source>
        <dbReference type="EMBL" id="OSC96384.1"/>
    </source>
</evidence>
<dbReference type="AlphaFoldDB" id="A0A1Y2I5H8"/>
<gene>
    <name evidence="1" type="ORF">PYCCODRAFT_87832</name>
</gene>
<evidence type="ECO:0000313" key="2">
    <source>
        <dbReference type="Proteomes" id="UP000193067"/>
    </source>
</evidence>
<proteinExistence type="predicted"/>
<dbReference type="Proteomes" id="UP000193067">
    <property type="component" value="Unassembled WGS sequence"/>
</dbReference>
<keyword evidence="2" id="KW-1185">Reference proteome</keyword>
<reference evidence="1 2" key="1">
    <citation type="journal article" date="2015" name="Biotechnol. Biofuels">
        <title>Enhanced degradation of softwood versus hardwood by the white-rot fungus Pycnoporus coccineus.</title>
        <authorList>
            <person name="Couturier M."/>
            <person name="Navarro D."/>
            <person name="Chevret D."/>
            <person name="Henrissat B."/>
            <person name="Piumi F."/>
            <person name="Ruiz-Duenas F.J."/>
            <person name="Martinez A.T."/>
            <person name="Grigoriev I.V."/>
            <person name="Riley R."/>
            <person name="Lipzen A."/>
            <person name="Berrin J.G."/>
            <person name="Master E.R."/>
            <person name="Rosso M.N."/>
        </authorList>
    </citation>
    <scope>NUCLEOTIDE SEQUENCE [LARGE SCALE GENOMIC DNA]</scope>
    <source>
        <strain evidence="1 2">BRFM310</strain>
    </source>
</reference>
<accession>A0A1Y2I5H8</accession>
<protein>
    <submittedName>
        <fullName evidence="1">Uncharacterized protein</fullName>
    </submittedName>
</protein>
<sequence length="197" mass="20422">MHTIGLNTVEVMSQQCPRPQAVAVQNPPLARPSPRAMACDYVYAMSSHEPPSSLSAVGEAACATAGLSLPPVAVAARLTVPPDGCSFDRGAVAAGTISATRSSVSACVRTATAYSVPSMPYQARSRRLNTKYARTMARITKTIPPMTPPIIAPVCFPVDAELDSCSIPGASLGVLLEALESDVPETLASVPEAPTDD</sequence>